<dbReference type="AlphaFoldDB" id="A0A239EG71"/>
<evidence type="ECO:0000313" key="3">
    <source>
        <dbReference type="Proteomes" id="UP000198393"/>
    </source>
</evidence>
<dbReference type="SUPFAM" id="SSF48452">
    <property type="entry name" value="TPR-like"/>
    <property type="match status" value="1"/>
</dbReference>
<name>A0A239EG71_EKHLU</name>
<feature type="repeat" description="TPR" evidence="1">
    <location>
        <begin position="310"/>
        <end position="343"/>
    </location>
</feature>
<dbReference type="Proteomes" id="UP000198393">
    <property type="component" value="Unassembled WGS sequence"/>
</dbReference>
<evidence type="ECO:0000256" key="1">
    <source>
        <dbReference type="PROSITE-ProRule" id="PRU00339"/>
    </source>
</evidence>
<evidence type="ECO:0000313" key="2">
    <source>
        <dbReference type="EMBL" id="SNS43431.1"/>
    </source>
</evidence>
<accession>A0A239EG71</accession>
<gene>
    <name evidence="2" type="ORF">SAMN05421640_0123</name>
</gene>
<dbReference type="OrthoDB" id="195456at2"/>
<dbReference type="InterPro" id="IPR021314">
    <property type="entry name" value="DUF2911"/>
</dbReference>
<dbReference type="InterPro" id="IPR011990">
    <property type="entry name" value="TPR-like_helical_dom_sf"/>
</dbReference>
<protein>
    <submittedName>
        <fullName evidence="2">Uncharacterized protein</fullName>
    </submittedName>
</protein>
<dbReference type="RefSeq" id="WP_089354911.1">
    <property type="nucleotide sequence ID" value="NZ_FZPD01000001.1"/>
</dbReference>
<reference evidence="2 3" key="1">
    <citation type="submission" date="2017-06" db="EMBL/GenBank/DDBJ databases">
        <authorList>
            <person name="Kim H.J."/>
            <person name="Triplett B.A."/>
        </authorList>
    </citation>
    <scope>NUCLEOTIDE SEQUENCE [LARGE SCALE GENOMIC DNA]</scope>
    <source>
        <strain evidence="2 3">DSM 19307</strain>
    </source>
</reference>
<proteinExistence type="predicted"/>
<dbReference type="EMBL" id="FZPD01000001">
    <property type="protein sequence ID" value="SNS43431.1"/>
    <property type="molecule type" value="Genomic_DNA"/>
</dbReference>
<dbReference type="InterPro" id="IPR019734">
    <property type="entry name" value="TPR_rpt"/>
</dbReference>
<sequence>MKGSIFLSLYLLAAIGFSQDVGGKTLVSQSRTTTANIGKCDITIKYHSPSVNGRKIFGGIVPFDFVVDGKEYPWRAGSNQRTTIEFSHPVEVEGQKLDSGSYGFLVLVSEKDWTLIFSSGKSWGAFNYDKANDIIRVPVKTKTMPFQEWLSYEFINPKTESVDVQLRWEETAVTFNIQTDAFSNIISDIESKEQKDANDYQELAVRTLEGNPNQKELALDYLEKSRLAFDTMSNEYYRQHYNFAYQILKAEILESQGKKDQAKDLKEKAWTTASGFNIYYYALRKYAVEGEKKEALDILKQGVKTHPDNFQTHFAFGEYYLKEKNQQKATEHFKKALDMTIEQKSRWENYARYLYLQNKLVFERN</sequence>
<keyword evidence="1" id="KW-0802">TPR repeat</keyword>
<dbReference type="Gene3D" id="1.25.40.10">
    <property type="entry name" value="Tetratricopeptide repeat domain"/>
    <property type="match status" value="1"/>
</dbReference>
<organism evidence="2 3">
    <name type="scientific">Ekhidna lutea</name>
    <dbReference type="NCBI Taxonomy" id="447679"/>
    <lineage>
        <taxon>Bacteria</taxon>
        <taxon>Pseudomonadati</taxon>
        <taxon>Bacteroidota</taxon>
        <taxon>Cytophagia</taxon>
        <taxon>Cytophagales</taxon>
        <taxon>Reichenbachiellaceae</taxon>
        <taxon>Ekhidna</taxon>
    </lineage>
</organism>
<dbReference type="PROSITE" id="PS50005">
    <property type="entry name" value="TPR"/>
    <property type="match status" value="1"/>
</dbReference>
<keyword evidence="3" id="KW-1185">Reference proteome</keyword>
<dbReference type="Pfam" id="PF11138">
    <property type="entry name" value="DUF2911"/>
    <property type="match status" value="1"/>
</dbReference>